<dbReference type="EMBL" id="JABCKI010000341">
    <property type="protein sequence ID" value="KAG5650893.1"/>
    <property type="molecule type" value="Genomic_DNA"/>
</dbReference>
<comment type="caution">
    <text evidence="1">The sequence shown here is derived from an EMBL/GenBank/DDBJ whole genome shotgun (WGS) entry which is preliminary data.</text>
</comment>
<sequence>MQVVYSLNSVAYPQTYIVTPQTTKCHAAVLSLAAGNHMLKVEVLSLAKQMSLMLDYIVYTPSTDALPTTTEETSTVPTDMPTLVPMPVPTVDEGAGRKLGGVVLISSCTYTPN</sequence>
<accession>A0A9P7KHS9</accession>
<protein>
    <submittedName>
        <fullName evidence="1">Uncharacterized protein</fullName>
    </submittedName>
</protein>
<reference evidence="1" key="1">
    <citation type="submission" date="2021-02" db="EMBL/GenBank/DDBJ databases">
        <authorList>
            <person name="Nieuwenhuis M."/>
            <person name="Van De Peppel L.J.J."/>
        </authorList>
    </citation>
    <scope>NUCLEOTIDE SEQUENCE</scope>
    <source>
        <strain evidence="1">D49</strain>
    </source>
</reference>
<organism evidence="1 2">
    <name type="scientific">Sphagnurus paluster</name>
    <dbReference type="NCBI Taxonomy" id="117069"/>
    <lineage>
        <taxon>Eukaryota</taxon>
        <taxon>Fungi</taxon>
        <taxon>Dikarya</taxon>
        <taxon>Basidiomycota</taxon>
        <taxon>Agaricomycotina</taxon>
        <taxon>Agaricomycetes</taxon>
        <taxon>Agaricomycetidae</taxon>
        <taxon>Agaricales</taxon>
        <taxon>Tricholomatineae</taxon>
        <taxon>Lyophyllaceae</taxon>
        <taxon>Sphagnurus</taxon>
    </lineage>
</organism>
<evidence type="ECO:0000313" key="2">
    <source>
        <dbReference type="Proteomes" id="UP000717328"/>
    </source>
</evidence>
<dbReference type="OrthoDB" id="2756615at2759"/>
<dbReference type="AlphaFoldDB" id="A0A9P7KHS9"/>
<gene>
    <name evidence="1" type="ORF">H0H81_010637</name>
</gene>
<reference evidence="1" key="2">
    <citation type="submission" date="2021-10" db="EMBL/GenBank/DDBJ databases">
        <title>Phylogenomics reveals ancestral predisposition of the termite-cultivated fungus Termitomyces towards a domesticated lifestyle.</title>
        <authorList>
            <person name="Auxier B."/>
            <person name="Grum-Grzhimaylo A."/>
            <person name="Cardenas M.E."/>
            <person name="Lodge J.D."/>
            <person name="Laessoe T."/>
            <person name="Pedersen O."/>
            <person name="Smith M.E."/>
            <person name="Kuyper T.W."/>
            <person name="Franco-Molano E.A."/>
            <person name="Baroni T.J."/>
            <person name="Aanen D.K."/>
        </authorList>
    </citation>
    <scope>NUCLEOTIDE SEQUENCE</scope>
    <source>
        <strain evidence="1">D49</strain>
    </source>
</reference>
<dbReference type="Proteomes" id="UP000717328">
    <property type="component" value="Unassembled WGS sequence"/>
</dbReference>
<name>A0A9P7KHS9_9AGAR</name>
<proteinExistence type="predicted"/>
<evidence type="ECO:0000313" key="1">
    <source>
        <dbReference type="EMBL" id="KAG5650893.1"/>
    </source>
</evidence>
<keyword evidence="2" id="KW-1185">Reference proteome</keyword>